<dbReference type="SUPFAM" id="SSF53335">
    <property type="entry name" value="S-adenosyl-L-methionine-dependent methyltransferases"/>
    <property type="match status" value="1"/>
</dbReference>
<feature type="domain" description="Methyltransferase type 11" evidence="1">
    <location>
        <begin position="48"/>
        <end position="141"/>
    </location>
</feature>
<gene>
    <name evidence="2" type="ORF">BALG_00421</name>
</gene>
<dbReference type="Gene3D" id="3.40.50.150">
    <property type="entry name" value="Vaccinia Virus protein VP39"/>
    <property type="match status" value="1"/>
</dbReference>
<dbReference type="PANTHER" id="PTHR43861:SF1">
    <property type="entry name" value="TRANS-ACONITATE 2-METHYLTRANSFERASE"/>
    <property type="match status" value="1"/>
</dbReference>
<accession>A0A0E1XAL1</accession>
<organism evidence="2">
    <name type="scientific">Brucella pinnipedialis M292/94/1</name>
    <dbReference type="NCBI Taxonomy" id="520462"/>
    <lineage>
        <taxon>Bacteria</taxon>
        <taxon>Pseudomonadati</taxon>
        <taxon>Pseudomonadota</taxon>
        <taxon>Alphaproteobacteria</taxon>
        <taxon>Hyphomicrobiales</taxon>
        <taxon>Brucellaceae</taxon>
        <taxon>Brucella/Ochrobactrum group</taxon>
        <taxon>Brucella</taxon>
    </lineage>
</organism>
<dbReference type="EMBL" id="EQ999546">
    <property type="protein sequence ID" value="EEZ30302.1"/>
    <property type="molecule type" value="Genomic_DNA"/>
</dbReference>
<keyword evidence="2" id="KW-0489">Methyltransferase</keyword>
<dbReference type="Proteomes" id="UP000004659">
    <property type="component" value="Unassembled WGS sequence"/>
</dbReference>
<dbReference type="RefSeq" id="WP_006160486.1">
    <property type="nucleotide sequence ID" value="NZ_EQ999546.1"/>
</dbReference>
<keyword evidence="2" id="KW-0808">Transferase</keyword>
<evidence type="ECO:0000259" key="1">
    <source>
        <dbReference type="Pfam" id="PF08241"/>
    </source>
</evidence>
<dbReference type="GO" id="GO:0008757">
    <property type="term" value="F:S-adenosylmethionine-dependent methyltransferase activity"/>
    <property type="evidence" value="ECO:0007669"/>
    <property type="project" value="InterPro"/>
</dbReference>
<dbReference type="GO" id="GO:0032259">
    <property type="term" value="P:methylation"/>
    <property type="evidence" value="ECO:0007669"/>
    <property type="project" value="UniProtKB-KW"/>
</dbReference>
<dbReference type="InterPro" id="IPR029063">
    <property type="entry name" value="SAM-dependent_MTases_sf"/>
</dbReference>
<protein>
    <submittedName>
        <fullName evidence="2">Methyltransferase</fullName>
    </submittedName>
</protein>
<dbReference type="PANTHER" id="PTHR43861">
    <property type="entry name" value="TRANS-ACONITATE 2-METHYLTRANSFERASE-RELATED"/>
    <property type="match status" value="1"/>
</dbReference>
<name>A0A0E1XAL1_9HYPH</name>
<sequence length="262" mass="29551">MAQNIYDCDDFFTAYSQLPRSVHGLEGAPEWPVVRSLLPDLTGRDIADLGCGFGWFCRFAREQGAASVTGYDLSQNMLERARRDTQDDAVCYIQADMERLELPEASFDLVYSSLAFHYIRDFPRILKTIHAALRPDGRFVFTIEHPIFMASLAPGWIEEGNGQKRWPVDHYAVEGERQTDWLAEGVIKYHRRLSTTVNALIEAGFAINRLEEWYPSPEQIAAWPALSEEMERPMLLLVSASVVDLNPKSVHGAAPGAFPAKM</sequence>
<dbReference type="InterPro" id="IPR013216">
    <property type="entry name" value="Methyltransf_11"/>
</dbReference>
<dbReference type="HOGENOM" id="CLU_049749_4_0_5"/>
<dbReference type="Pfam" id="PF08241">
    <property type="entry name" value="Methyltransf_11"/>
    <property type="match status" value="1"/>
</dbReference>
<dbReference type="CDD" id="cd02440">
    <property type="entry name" value="AdoMet_MTases"/>
    <property type="match status" value="1"/>
</dbReference>
<reference evidence="2" key="1">
    <citation type="submission" date="2009-01" db="EMBL/GenBank/DDBJ databases">
        <title>The Genome Sequence of Brucella pinnipedialis M292/94/1.</title>
        <authorList>
            <consortium name="The Broad Institute Genome Sequencing Platform"/>
            <person name="Ward D."/>
            <person name="Young S.K."/>
            <person name="Kodira C.D."/>
            <person name="Zeng Q."/>
            <person name="Koehrsen M."/>
            <person name="Alvarado L."/>
            <person name="Berlin A."/>
            <person name="Borenstein D."/>
            <person name="Chen Z."/>
            <person name="Engels R."/>
            <person name="Freedman E."/>
            <person name="Gellesch M."/>
            <person name="Goldberg J."/>
            <person name="Griggs A."/>
            <person name="Gujja S."/>
            <person name="Heiman D."/>
            <person name="Hepburn T."/>
            <person name="Howarth C."/>
            <person name="Jen D."/>
            <person name="Larson L."/>
            <person name="Lewis B."/>
            <person name="Mehta T."/>
            <person name="Park D."/>
            <person name="Pearson M."/>
            <person name="Roberts A."/>
            <person name="Saif S."/>
            <person name="Shea T."/>
            <person name="Shenoy N."/>
            <person name="Sisk P."/>
            <person name="Stolte C."/>
            <person name="Sykes S."/>
            <person name="Walk T."/>
            <person name="White J."/>
            <person name="Yandava C."/>
            <person name="Whatmore A.M."/>
            <person name="Perrett L.L."/>
            <person name="O'Callaghan D."/>
            <person name="Nusbaum C."/>
            <person name="Galagan J."/>
            <person name="Birren B."/>
        </authorList>
    </citation>
    <scope>NUCLEOTIDE SEQUENCE [LARGE SCALE GENOMIC DNA]</scope>
    <source>
        <strain evidence="2">M292/94/1</strain>
    </source>
</reference>
<dbReference type="AlphaFoldDB" id="A0A0E1XAL1"/>
<proteinExistence type="predicted"/>
<evidence type="ECO:0000313" key="2">
    <source>
        <dbReference type="EMBL" id="EEZ30302.1"/>
    </source>
</evidence>